<dbReference type="Pfam" id="PF00612">
    <property type="entry name" value="IQ"/>
    <property type="match status" value="1"/>
</dbReference>
<dbReference type="Gene3D" id="3.10.20.230">
    <property type="entry name" value="Doublecortin domain"/>
    <property type="match status" value="2"/>
</dbReference>
<feature type="compositionally biased region" description="Basic and acidic residues" evidence="1">
    <location>
        <begin position="725"/>
        <end position="736"/>
    </location>
</feature>
<name>A0A1I8IEM1_9PLAT</name>
<evidence type="ECO:0000259" key="2">
    <source>
        <dbReference type="PROSITE" id="PS50309"/>
    </source>
</evidence>
<dbReference type="CDD" id="cd23767">
    <property type="entry name" value="IQCD"/>
    <property type="match status" value="1"/>
</dbReference>
<dbReference type="PANTHER" id="PTHR23004">
    <property type="entry name" value="DOUBLECORTIN DOMAIN CONTAINING 2"/>
    <property type="match status" value="1"/>
</dbReference>
<dbReference type="CDD" id="cd17071">
    <property type="entry name" value="DCX1_DCDC2_like"/>
    <property type="match status" value="1"/>
</dbReference>
<dbReference type="GO" id="GO:0005874">
    <property type="term" value="C:microtubule"/>
    <property type="evidence" value="ECO:0007669"/>
    <property type="project" value="TreeGrafter"/>
</dbReference>
<dbReference type="SMART" id="SM00537">
    <property type="entry name" value="DCX"/>
    <property type="match status" value="2"/>
</dbReference>
<evidence type="ECO:0000313" key="4">
    <source>
        <dbReference type="WBParaSite" id="maker-uti_cns_0011876-snap-gene-0.2-mRNA-1"/>
    </source>
</evidence>
<dbReference type="InterPro" id="IPR003533">
    <property type="entry name" value="Doublecortin_dom"/>
</dbReference>
<dbReference type="GO" id="GO:0035556">
    <property type="term" value="P:intracellular signal transduction"/>
    <property type="evidence" value="ECO:0007669"/>
    <property type="project" value="InterPro"/>
</dbReference>
<dbReference type="GO" id="GO:0005815">
    <property type="term" value="C:microtubule organizing center"/>
    <property type="evidence" value="ECO:0007669"/>
    <property type="project" value="TreeGrafter"/>
</dbReference>
<dbReference type="InterPro" id="IPR014756">
    <property type="entry name" value="Ig_E-set"/>
</dbReference>
<feature type="compositionally biased region" description="Polar residues" evidence="1">
    <location>
        <begin position="690"/>
        <end position="701"/>
    </location>
</feature>
<feature type="compositionally biased region" description="Acidic residues" evidence="1">
    <location>
        <begin position="912"/>
        <end position="921"/>
    </location>
</feature>
<dbReference type="Gene3D" id="2.60.40.640">
    <property type="match status" value="2"/>
</dbReference>
<sequence length="921" mass="101645">MNEAALCLNQSSYHAGEIVYGAAYICICRPTQIRSLQIRIQGTETVTWSRRKGQSSSACLIDQSYELLSLPQPIPFGSYLIPFKLPLPNLLPASFYFAEFDELCCEASDLPEACRVAYSISLASPQSQRFGARLDLLVDEEVPGSEEALSVNDSLNLSVIPAMRKTLRLGLSLDRQAVRFGEFLTVTLRLVNETRRTIENVAIKLLRRISVTCVDNGEQLQQLQPHDPTKCPHCVSVCSTWWSMLMPGSDPEVIECGFDDLKIPIPSPTPCDFAQTVNSHRLTCQHFLQLLVSLDGGRRLQTEVRLPLVRAHAGAQSATWQQLEQPLPHWLAGCSALLSQSASLPLRPDEVLGTNFAGMPVLRSLPASALPESSMATDPKSTELQPPAQNGEAPAGGGEGPPQASQSSASATAKCVYIFRNGDVFAPSKKFVLNRRQLRDWDVFLEQVTMSVNPLRGAVRNIVTPKRGRRRIHDLDSFEDKGHYVALARGERFKPMTYVPEAEVGANGSHAETKGSGASPTASPRKPMGSNRVLLEPILPVVHNKKLMSVQPRFGAKMDVISSQSKAIRVYRNGDEFTPAIIVMLRPSEQVSMEVVLRAVEERVVLPNNMAIRKLFDISGRRIREPQELQHEKHYVAGGHEPFLSRPYGQKLPLIVLGKAERKSTIKYLSQPITPEKHSSRKSKQDSQRDQAQQNPRATNSEGGGATKAEKAKAAGQIQASIRGFETRKVAAEKRTGGPVTIRPKPANSKANAKPKAAKASPEEKAQAAGTIQSSVKGFEARKQAASKVAQRPIELKNDAANSKKQKQQQQPQKQQKPMSEEEKAAAKSIQASVNSYKTRKQVLSNSNSPVTSHAGPGQQQHNHATTYRAEQYDGYEDPMYHQAATKIQATYRGYRSRKQQRLPASSWWQMDETESETLDL</sequence>
<dbReference type="SUPFAM" id="SSF81296">
    <property type="entry name" value="E set domains"/>
    <property type="match status" value="1"/>
</dbReference>
<feature type="region of interest" description="Disordered" evidence="1">
    <location>
        <begin position="505"/>
        <end position="530"/>
    </location>
</feature>
<dbReference type="InterPro" id="IPR011022">
    <property type="entry name" value="Arrestin_C-like"/>
</dbReference>
<dbReference type="Proteomes" id="UP000095280">
    <property type="component" value="Unplaced"/>
</dbReference>
<dbReference type="InterPro" id="IPR036572">
    <property type="entry name" value="Doublecortin_dom_sf"/>
</dbReference>
<feature type="region of interest" description="Disordered" evidence="1">
    <location>
        <begin position="667"/>
        <end position="870"/>
    </location>
</feature>
<feature type="compositionally biased region" description="Polar residues" evidence="1">
    <location>
        <begin position="830"/>
        <end position="866"/>
    </location>
</feature>
<dbReference type="SMART" id="SM00015">
    <property type="entry name" value="IQ"/>
    <property type="match status" value="4"/>
</dbReference>
<dbReference type="InterPro" id="IPR014752">
    <property type="entry name" value="Arrestin-like_C"/>
</dbReference>
<dbReference type="Gene3D" id="1.20.5.190">
    <property type="match status" value="1"/>
</dbReference>
<feature type="compositionally biased region" description="Basic and acidic residues" evidence="1">
    <location>
        <begin position="675"/>
        <end position="689"/>
    </location>
</feature>
<feature type="compositionally biased region" description="Low complexity" evidence="1">
    <location>
        <begin position="808"/>
        <end position="818"/>
    </location>
</feature>
<keyword evidence="3" id="KW-1185">Reference proteome</keyword>
<feature type="region of interest" description="Disordered" evidence="1">
    <location>
        <begin position="897"/>
        <end position="921"/>
    </location>
</feature>
<dbReference type="PANTHER" id="PTHR23004:SF11">
    <property type="entry name" value="PROTEIN RPI-1"/>
    <property type="match status" value="1"/>
</dbReference>
<protein>
    <submittedName>
        <fullName evidence="4">Arrestin_C domain-containing protein</fullName>
    </submittedName>
</protein>
<dbReference type="WBParaSite" id="maker-uti_cns_0011876-snap-gene-0.2-mRNA-1">
    <property type="protein sequence ID" value="maker-uti_cns_0011876-snap-gene-0.2-mRNA-1"/>
    <property type="gene ID" value="maker-uti_cns_0011876-snap-gene-0.2"/>
</dbReference>
<dbReference type="PROSITE" id="PS50096">
    <property type="entry name" value="IQ"/>
    <property type="match status" value="3"/>
</dbReference>
<proteinExistence type="predicted"/>
<feature type="domain" description="Doublecortin" evidence="2">
    <location>
        <begin position="566"/>
        <end position="649"/>
    </location>
</feature>
<dbReference type="Pfam" id="PF02752">
    <property type="entry name" value="Arrestin_C"/>
    <property type="match status" value="1"/>
</dbReference>
<organism evidence="3 4">
    <name type="scientific">Macrostomum lignano</name>
    <dbReference type="NCBI Taxonomy" id="282301"/>
    <lineage>
        <taxon>Eukaryota</taxon>
        <taxon>Metazoa</taxon>
        <taxon>Spiralia</taxon>
        <taxon>Lophotrochozoa</taxon>
        <taxon>Platyhelminthes</taxon>
        <taxon>Rhabditophora</taxon>
        <taxon>Macrostomorpha</taxon>
        <taxon>Macrostomida</taxon>
        <taxon>Macrostomidae</taxon>
        <taxon>Macrostomum</taxon>
    </lineage>
</organism>
<dbReference type="SMART" id="SM01017">
    <property type="entry name" value="Arrestin_C"/>
    <property type="match status" value="1"/>
</dbReference>
<evidence type="ECO:0000313" key="3">
    <source>
        <dbReference type="Proteomes" id="UP000095280"/>
    </source>
</evidence>
<dbReference type="SUPFAM" id="SSF89837">
    <property type="entry name" value="Doublecortin (DC)"/>
    <property type="match status" value="2"/>
</dbReference>
<feature type="region of interest" description="Disordered" evidence="1">
    <location>
        <begin position="370"/>
        <end position="407"/>
    </location>
</feature>
<feature type="compositionally biased region" description="Low complexity" evidence="1">
    <location>
        <begin position="744"/>
        <end position="760"/>
    </location>
</feature>
<feature type="domain" description="Doublecortin" evidence="2">
    <location>
        <begin position="414"/>
        <end position="499"/>
    </location>
</feature>
<dbReference type="InterPro" id="IPR000048">
    <property type="entry name" value="IQ_motif_EF-hand-BS"/>
</dbReference>
<evidence type="ECO:0000256" key="1">
    <source>
        <dbReference type="SAM" id="MobiDB-lite"/>
    </source>
</evidence>
<dbReference type="AlphaFoldDB" id="A0A1I8IEM1"/>
<dbReference type="PROSITE" id="PS50309">
    <property type="entry name" value="DC"/>
    <property type="match status" value="2"/>
</dbReference>
<dbReference type="Pfam" id="PF03607">
    <property type="entry name" value="DCX"/>
    <property type="match status" value="2"/>
</dbReference>
<accession>A0A1I8IEM1</accession>
<reference evidence="4" key="1">
    <citation type="submission" date="2016-11" db="UniProtKB">
        <authorList>
            <consortium name="WormBaseParasite"/>
        </authorList>
    </citation>
    <scope>IDENTIFICATION</scope>
</reference>